<name>A0AAN9VRI5_9ORTH</name>
<keyword evidence="1" id="KW-0433">Leucine-rich repeat</keyword>
<evidence type="ECO:0000256" key="4">
    <source>
        <dbReference type="SAM" id="SignalP"/>
    </source>
</evidence>
<dbReference type="PANTHER" id="PTHR24373">
    <property type="entry name" value="SLIT RELATED LEUCINE-RICH REPEAT NEURONAL PROTEIN"/>
    <property type="match status" value="1"/>
</dbReference>
<keyword evidence="6" id="KW-1185">Reference proteome</keyword>
<evidence type="ECO:0000256" key="3">
    <source>
        <dbReference type="ARBA" id="ARBA00022737"/>
    </source>
</evidence>
<dbReference type="PANTHER" id="PTHR24373:SF275">
    <property type="entry name" value="TIR DOMAIN-CONTAINING PROTEIN"/>
    <property type="match status" value="1"/>
</dbReference>
<evidence type="ECO:0008006" key="7">
    <source>
        <dbReference type="Google" id="ProtNLM"/>
    </source>
</evidence>
<protein>
    <recommendedName>
        <fullName evidence="7">Toll-like receptor</fullName>
    </recommendedName>
</protein>
<dbReference type="Proteomes" id="UP001378592">
    <property type="component" value="Unassembled WGS sequence"/>
</dbReference>
<keyword evidence="3" id="KW-0677">Repeat</keyword>
<evidence type="ECO:0000313" key="5">
    <source>
        <dbReference type="EMBL" id="KAK7870049.1"/>
    </source>
</evidence>
<dbReference type="PROSITE" id="PS51450">
    <property type="entry name" value="LRR"/>
    <property type="match status" value="1"/>
</dbReference>
<dbReference type="Gene3D" id="3.80.10.10">
    <property type="entry name" value="Ribonuclease Inhibitor"/>
    <property type="match status" value="2"/>
</dbReference>
<dbReference type="Pfam" id="PF13855">
    <property type="entry name" value="LRR_8"/>
    <property type="match status" value="1"/>
</dbReference>
<evidence type="ECO:0000313" key="6">
    <source>
        <dbReference type="Proteomes" id="UP001378592"/>
    </source>
</evidence>
<reference evidence="5 6" key="1">
    <citation type="submission" date="2024-03" db="EMBL/GenBank/DDBJ databases">
        <title>The genome assembly and annotation of the cricket Gryllus longicercus Weissman &amp; Gray.</title>
        <authorList>
            <person name="Szrajer S."/>
            <person name="Gray D."/>
            <person name="Ylla G."/>
        </authorList>
    </citation>
    <scope>NUCLEOTIDE SEQUENCE [LARGE SCALE GENOMIC DNA]</scope>
    <source>
        <strain evidence="5">DAG 2021-001</strain>
        <tissue evidence="5">Whole body minus gut</tissue>
    </source>
</reference>
<dbReference type="SMART" id="SM00369">
    <property type="entry name" value="LRR_TYP"/>
    <property type="match status" value="5"/>
</dbReference>
<dbReference type="InterPro" id="IPR003591">
    <property type="entry name" value="Leu-rich_rpt_typical-subtyp"/>
</dbReference>
<dbReference type="InterPro" id="IPR050328">
    <property type="entry name" value="Dev_Immune_Receptor"/>
</dbReference>
<feature type="signal peptide" evidence="4">
    <location>
        <begin position="1"/>
        <end position="16"/>
    </location>
</feature>
<accession>A0AAN9VRI5</accession>
<dbReference type="EMBL" id="JAZDUA010000065">
    <property type="protein sequence ID" value="KAK7870049.1"/>
    <property type="molecule type" value="Genomic_DNA"/>
</dbReference>
<organism evidence="5 6">
    <name type="scientific">Gryllus longicercus</name>
    <dbReference type="NCBI Taxonomy" id="2509291"/>
    <lineage>
        <taxon>Eukaryota</taxon>
        <taxon>Metazoa</taxon>
        <taxon>Ecdysozoa</taxon>
        <taxon>Arthropoda</taxon>
        <taxon>Hexapoda</taxon>
        <taxon>Insecta</taxon>
        <taxon>Pterygota</taxon>
        <taxon>Neoptera</taxon>
        <taxon>Polyneoptera</taxon>
        <taxon>Orthoptera</taxon>
        <taxon>Ensifera</taxon>
        <taxon>Gryllidea</taxon>
        <taxon>Grylloidea</taxon>
        <taxon>Gryllidae</taxon>
        <taxon>Gryllinae</taxon>
        <taxon>Gryllus</taxon>
    </lineage>
</organism>
<keyword evidence="2 4" id="KW-0732">Signal</keyword>
<sequence>MYTFVVLFMLMKGTESSECTCDYGSKTIICSGLRLRALQGNTAFCGLARKIDLSQNYIRKFPGDIHQFLFVDLSRNSLEDLNVSSVHKVKELNVSTNILTVINLRNLFLSLTGLDASKNNLGLLNDDFLQGHCNILQLDISDNKIVSLQSIARCQQLIALIAARNIITKVTDDLLLLTKLKLLNLSENKLKIIANLPVSLEMLNLSWNKLAWMSSLTLIGLQSLKVLHLEKNEMNFIRDGMFANLSSLSTLNMNDNNISFLYKNSFIGLRAVKKLQLRHNFIEYVSNMTFSDLPALEELYLDWNLLTSLPALRLGRNVKRVSITLNLIKQVDLPALLTMLPEDSGSREVFFLVNNIRGDDIEWPKIMQHFDWQCVPEWVVPTEELISDAMAEDRIYTLARAECPCVRFFQDDRAFGTCISSEGVVLGMPWLQAAQLMATLEEEPGGSVVIVKDEL</sequence>
<feature type="chain" id="PRO_5042960697" description="Toll-like receptor" evidence="4">
    <location>
        <begin position="17"/>
        <end position="455"/>
    </location>
</feature>
<dbReference type="SUPFAM" id="SSF52058">
    <property type="entry name" value="L domain-like"/>
    <property type="match status" value="1"/>
</dbReference>
<comment type="caution">
    <text evidence="5">The sequence shown here is derived from an EMBL/GenBank/DDBJ whole genome shotgun (WGS) entry which is preliminary data.</text>
</comment>
<evidence type="ECO:0000256" key="1">
    <source>
        <dbReference type="ARBA" id="ARBA00022614"/>
    </source>
</evidence>
<dbReference type="InterPro" id="IPR032675">
    <property type="entry name" value="LRR_dom_sf"/>
</dbReference>
<gene>
    <name evidence="5" type="ORF">R5R35_012005</name>
</gene>
<proteinExistence type="predicted"/>
<dbReference type="InterPro" id="IPR001611">
    <property type="entry name" value="Leu-rich_rpt"/>
</dbReference>
<dbReference type="AlphaFoldDB" id="A0AAN9VRI5"/>
<evidence type="ECO:0000256" key="2">
    <source>
        <dbReference type="ARBA" id="ARBA00022729"/>
    </source>
</evidence>